<comment type="caution">
    <text evidence="1">The sequence shown here is derived from an EMBL/GenBank/DDBJ whole genome shotgun (WGS) entry which is preliminary data.</text>
</comment>
<proteinExistence type="predicted"/>
<accession>A0AAD4KIW3</accession>
<dbReference type="GeneID" id="70252490"/>
<evidence type="ECO:0000313" key="1">
    <source>
        <dbReference type="EMBL" id="KAH8693585.1"/>
    </source>
</evidence>
<dbReference type="Proteomes" id="UP001201262">
    <property type="component" value="Unassembled WGS sequence"/>
</dbReference>
<reference evidence="1" key="1">
    <citation type="submission" date="2021-12" db="EMBL/GenBank/DDBJ databases">
        <title>Convergent genome expansion in fungi linked to evolution of root-endophyte symbiosis.</title>
        <authorList>
            <consortium name="DOE Joint Genome Institute"/>
            <person name="Ke Y.-H."/>
            <person name="Bonito G."/>
            <person name="Liao H.-L."/>
            <person name="Looney B."/>
            <person name="Rojas-Flechas A."/>
            <person name="Nash J."/>
            <person name="Hameed K."/>
            <person name="Schadt C."/>
            <person name="Martin F."/>
            <person name="Crous P.W."/>
            <person name="Miettinen O."/>
            <person name="Magnuson J.K."/>
            <person name="Labbe J."/>
            <person name="Jacobson D."/>
            <person name="Doktycz M.J."/>
            <person name="Veneault-Fourrey C."/>
            <person name="Kuo A."/>
            <person name="Mondo S."/>
            <person name="Calhoun S."/>
            <person name="Riley R."/>
            <person name="Ohm R."/>
            <person name="LaButti K."/>
            <person name="Andreopoulos B."/>
            <person name="Pangilinan J."/>
            <person name="Nolan M."/>
            <person name="Tritt A."/>
            <person name="Clum A."/>
            <person name="Lipzen A."/>
            <person name="Daum C."/>
            <person name="Barry K."/>
            <person name="Grigoriev I.V."/>
            <person name="Vilgalys R."/>
        </authorList>
    </citation>
    <scope>NUCLEOTIDE SEQUENCE</scope>
    <source>
        <strain evidence="1">PMI_201</strain>
    </source>
</reference>
<gene>
    <name evidence="1" type="ORF">BGW36DRAFT_463264</name>
</gene>
<keyword evidence="2" id="KW-1185">Reference proteome</keyword>
<dbReference type="RefSeq" id="XP_046069255.1">
    <property type="nucleotide sequence ID" value="XM_046222203.1"/>
</dbReference>
<dbReference type="EMBL" id="JAJTJA010000009">
    <property type="protein sequence ID" value="KAH8693585.1"/>
    <property type="molecule type" value="Genomic_DNA"/>
</dbReference>
<sequence>MQEPATAPWGLSISDTDFKKLKAGFEPQDMDDKWRVLEVYVLVVKPSDGGSSSSIETITWEQSKGGLRISEEQAKKEAVSLTRGLLRCDFDALPE</sequence>
<dbReference type="AlphaFoldDB" id="A0AAD4KIW3"/>
<organism evidence="1 2">
    <name type="scientific">Talaromyces proteolyticus</name>
    <dbReference type="NCBI Taxonomy" id="1131652"/>
    <lineage>
        <taxon>Eukaryota</taxon>
        <taxon>Fungi</taxon>
        <taxon>Dikarya</taxon>
        <taxon>Ascomycota</taxon>
        <taxon>Pezizomycotina</taxon>
        <taxon>Eurotiomycetes</taxon>
        <taxon>Eurotiomycetidae</taxon>
        <taxon>Eurotiales</taxon>
        <taxon>Trichocomaceae</taxon>
        <taxon>Talaromyces</taxon>
        <taxon>Talaromyces sect. Bacilispori</taxon>
    </lineage>
</organism>
<protein>
    <submittedName>
        <fullName evidence="1">Uncharacterized protein</fullName>
    </submittedName>
</protein>
<evidence type="ECO:0000313" key="2">
    <source>
        <dbReference type="Proteomes" id="UP001201262"/>
    </source>
</evidence>
<name>A0AAD4KIW3_9EURO</name>